<protein>
    <submittedName>
        <fullName evidence="4">GNAT family N-acetyltransferase</fullName>
    </submittedName>
</protein>
<dbReference type="GO" id="GO:0016747">
    <property type="term" value="F:acyltransferase activity, transferring groups other than amino-acyl groups"/>
    <property type="evidence" value="ECO:0007669"/>
    <property type="project" value="InterPro"/>
</dbReference>
<dbReference type="PANTHER" id="PTHR42919">
    <property type="entry name" value="N-ALPHA-ACETYLTRANSFERASE"/>
    <property type="match status" value="1"/>
</dbReference>
<dbReference type="CDD" id="cd04301">
    <property type="entry name" value="NAT_SF"/>
    <property type="match status" value="1"/>
</dbReference>
<dbReference type="Proteomes" id="UP000469523">
    <property type="component" value="Unassembled WGS sequence"/>
</dbReference>
<evidence type="ECO:0000256" key="2">
    <source>
        <dbReference type="ARBA" id="ARBA00023315"/>
    </source>
</evidence>
<dbReference type="SUPFAM" id="SSF55729">
    <property type="entry name" value="Acyl-CoA N-acyltransferases (Nat)"/>
    <property type="match status" value="1"/>
</dbReference>
<keyword evidence="5" id="KW-1185">Reference proteome</keyword>
<evidence type="ECO:0000256" key="1">
    <source>
        <dbReference type="ARBA" id="ARBA00022679"/>
    </source>
</evidence>
<keyword evidence="1 4" id="KW-0808">Transferase</keyword>
<sequence>MNIRFKNATDIDIDKVFELNKKLVEKYETNLNLDFKKIFIWIRNKIEKNIENYQCIYFEDIKVGYYYLHDEEGKLELDDFFIFDEFQGKGIGTKVLNHIDLIAKEKNKDIFLYVFINNQGAINLYRRNGYKVVKNIADSRYIMSKEVCDY</sequence>
<dbReference type="InterPro" id="IPR000182">
    <property type="entry name" value="GNAT_dom"/>
</dbReference>
<proteinExistence type="predicted"/>
<keyword evidence="2" id="KW-0012">Acyltransferase</keyword>
<accession>A0A6N7XVM2</accession>
<evidence type="ECO:0000313" key="5">
    <source>
        <dbReference type="Proteomes" id="UP000469523"/>
    </source>
</evidence>
<dbReference type="PANTHER" id="PTHR42919:SF8">
    <property type="entry name" value="N-ALPHA-ACETYLTRANSFERASE 50"/>
    <property type="match status" value="1"/>
</dbReference>
<dbReference type="EMBL" id="VUNQ01000003">
    <property type="protein sequence ID" value="MSU00358.1"/>
    <property type="molecule type" value="Genomic_DNA"/>
</dbReference>
<dbReference type="RefSeq" id="WP_154438785.1">
    <property type="nucleotide sequence ID" value="NZ_VUNQ01000003.1"/>
</dbReference>
<dbReference type="Pfam" id="PF00583">
    <property type="entry name" value="Acetyltransf_1"/>
    <property type="match status" value="1"/>
</dbReference>
<dbReference type="PROSITE" id="PS51186">
    <property type="entry name" value="GNAT"/>
    <property type="match status" value="1"/>
</dbReference>
<dbReference type="AlphaFoldDB" id="A0A6N7XVM2"/>
<comment type="caution">
    <text evidence="4">The sequence shown here is derived from an EMBL/GenBank/DDBJ whole genome shotgun (WGS) entry which is preliminary data.</text>
</comment>
<name>A0A6N7XVM2_9FIRM</name>
<feature type="domain" description="N-acetyltransferase" evidence="3">
    <location>
        <begin position="3"/>
        <end position="148"/>
    </location>
</feature>
<dbReference type="InterPro" id="IPR016181">
    <property type="entry name" value="Acyl_CoA_acyltransferase"/>
</dbReference>
<evidence type="ECO:0000259" key="3">
    <source>
        <dbReference type="PROSITE" id="PS51186"/>
    </source>
</evidence>
<evidence type="ECO:0000313" key="4">
    <source>
        <dbReference type="EMBL" id="MSU00358.1"/>
    </source>
</evidence>
<dbReference type="InterPro" id="IPR051556">
    <property type="entry name" value="N-term/lysine_N-AcTrnsfr"/>
</dbReference>
<gene>
    <name evidence="4" type="ORF">FYJ83_02620</name>
</gene>
<reference evidence="4 5" key="1">
    <citation type="submission" date="2019-09" db="EMBL/GenBank/DDBJ databases">
        <title>In-depth cultivation of the pig gut microbiome towards novel bacterial diversity and tailored functional studies.</title>
        <authorList>
            <person name="Wylensek D."/>
            <person name="Hitch T.C.A."/>
            <person name="Clavel T."/>
        </authorList>
    </citation>
    <scope>NUCLEOTIDE SEQUENCE [LARGE SCALE GENOMIC DNA]</scope>
    <source>
        <strain evidence="4 5">WCA3-693-APC-4?</strain>
    </source>
</reference>
<organism evidence="4 5">
    <name type="scientific">Tissierella pigra</name>
    <dbReference type="NCBI Taxonomy" id="2607614"/>
    <lineage>
        <taxon>Bacteria</taxon>
        <taxon>Bacillati</taxon>
        <taxon>Bacillota</taxon>
        <taxon>Tissierellia</taxon>
        <taxon>Tissierellales</taxon>
        <taxon>Tissierellaceae</taxon>
        <taxon>Tissierella</taxon>
    </lineage>
</organism>
<dbReference type="Gene3D" id="3.40.630.30">
    <property type="match status" value="1"/>
</dbReference>